<name>D1CGC3_THET1</name>
<dbReference type="HOGENOM" id="CLU_2319203_0_0_0"/>
<dbReference type="KEGG" id="ttr:Tter_1888"/>
<dbReference type="Proteomes" id="UP000000323">
    <property type="component" value="Chromosome 2"/>
</dbReference>
<keyword evidence="2" id="KW-1185">Reference proteome</keyword>
<dbReference type="AlphaFoldDB" id="D1CGC3"/>
<protein>
    <submittedName>
        <fullName evidence="1">Uncharacterized protein</fullName>
    </submittedName>
</protein>
<accession>D1CGC3</accession>
<organism evidence="1 2">
    <name type="scientific">Thermobaculum terrenum (strain ATCC BAA-798 / CCMEE 7001 / YNP1)</name>
    <dbReference type="NCBI Taxonomy" id="525904"/>
    <lineage>
        <taxon>Bacteria</taxon>
        <taxon>Bacillati</taxon>
        <taxon>Chloroflexota</taxon>
        <taxon>Chloroflexia</taxon>
        <taxon>Candidatus Thermobaculales</taxon>
        <taxon>Candidatus Thermobaculaceae</taxon>
        <taxon>Thermobaculum</taxon>
    </lineage>
</organism>
<dbReference type="RefSeq" id="WP_012875825.1">
    <property type="nucleotide sequence ID" value="NC_013526.1"/>
</dbReference>
<dbReference type="STRING" id="525904.Tter_1888"/>
<proteinExistence type="predicted"/>
<sequence length="99" mass="11495">MARLQRLLPDIIKLIGEFYRTEIHPPVTPDSILYYLKIRGQDRRYTLEEIAQAMQLLSMPQLGILRHKGDANYALQMTYLTAIRSLRALLRVLEAELPS</sequence>
<gene>
    <name evidence="1" type="ordered locus">Tter_1888</name>
</gene>
<evidence type="ECO:0000313" key="2">
    <source>
        <dbReference type="Proteomes" id="UP000000323"/>
    </source>
</evidence>
<reference evidence="2" key="1">
    <citation type="journal article" date="2010" name="Stand. Genomic Sci.">
        <title>Complete genome sequence of 'Thermobaculum terrenum' type strain (YNP1).</title>
        <authorList>
            <person name="Kiss H."/>
            <person name="Cleland D."/>
            <person name="Lapidus A."/>
            <person name="Lucas S."/>
            <person name="Glavina Del Rio T."/>
            <person name="Nolan M."/>
            <person name="Tice H."/>
            <person name="Han C."/>
            <person name="Goodwin L."/>
            <person name="Pitluck S."/>
            <person name="Liolios K."/>
            <person name="Ivanova N."/>
            <person name="Mavromatis K."/>
            <person name="Ovchinnikova G."/>
            <person name="Pati A."/>
            <person name="Chen A."/>
            <person name="Palaniappan K."/>
            <person name="Land M."/>
            <person name="Hauser L."/>
            <person name="Chang Y."/>
            <person name="Jeffries C."/>
            <person name="Lu M."/>
            <person name="Brettin T."/>
            <person name="Detter J."/>
            <person name="Goker M."/>
            <person name="Tindall B."/>
            <person name="Beck B."/>
            <person name="McDermott T."/>
            <person name="Woyke T."/>
            <person name="Bristow J."/>
            <person name="Eisen J."/>
            <person name="Markowitz V."/>
            <person name="Hugenholtz P."/>
            <person name="Kyrpides N."/>
            <person name="Klenk H."/>
            <person name="Cheng J."/>
        </authorList>
    </citation>
    <scope>NUCLEOTIDE SEQUENCE [LARGE SCALE GENOMIC DNA]</scope>
    <source>
        <strain evidence="2">ATCC BAA-798 / YNP1</strain>
    </source>
</reference>
<dbReference type="EMBL" id="CP001826">
    <property type="protein sequence ID" value="ACZ42794.1"/>
    <property type="molecule type" value="Genomic_DNA"/>
</dbReference>
<evidence type="ECO:0000313" key="1">
    <source>
        <dbReference type="EMBL" id="ACZ42794.1"/>
    </source>
</evidence>